<keyword evidence="4 5" id="KW-0472">Membrane</keyword>
<protein>
    <recommendedName>
        <fullName evidence="7">G-protein coupled receptors family 2 profile 2 domain-containing protein</fullName>
    </recommendedName>
</protein>
<dbReference type="PROSITE" id="PS50261">
    <property type="entry name" value="G_PROTEIN_RECEP_F2_4"/>
    <property type="match status" value="1"/>
</dbReference>
<dbReference type="AlphaFoldDB" id="A0A5E4R4Z3"/>
<keyword evidence="6" id="KW-0732">Signal</keyword>
<keyword evidence="3 5" id="KW-1133">Transmembrane helix</keyword>
<dbReference type="GO" id="GO:0007166">
    <property type="term" value="P:cell surface receptor signaling pathway"/>
    <property type="evidence" value="ECO:0007669"/>
    <property type="project" value="InterPro"/>
</dbReference>
<evidence type="ECO:0000256" key="1">
    <source>
        <dbReference type="ARBA" id="ARBA00004141"/>
    </source>
</evidence>
<dbReference type="CDD" id="cd15039">
    <property type="entry name" value="7tmB3_Methuselah-like"/>
    <property type="match status" value="1"/>
</dbReference>
<proteinExistence type="predicted"/>
<evidence type="ECO:0000256" key="5">
    <source>
        <dbReference type="SAM" id="Phobius"/>
    </source>
</evidence>
<evidence type="ECO:0000313" key="8">
    <source>
        <dbReference type="EMBL" id="VVD04328.1"/>
    </source>
</evidence>
<keyword evidence="9" id="KW-1185">Reference proteome</keyword>
<feature type="chain" id="PRO_5022873936" description="G-protein coupled receptors family 2 profile 2 domain-containing protein" evidence="6">
    <location>
        <begin position="17"/>
        <end position="701"/>
    </location>
</feature>
<dbReference type="InterPro" id="IPR017981">
    <property type="entry name" value="GPCR_2-like_7TM"/>
</dbReference>
<feature type="signal peptide" evidence="6">
    <location>
        <begin position="1"/>
        <end position="16"/>
    </location>
</feature>
<organism evidence="8 9">
    <name type="scientific">Leptidea sinapis</name>
    <dbReference type="NCBI Taxonomy" id="189913"/>
    <lineage>
        <taxon>Eukaryota</taxon>
        <taxon>Metazoa</taxon>
        <taxon>Ecdysozoa</taxon>
        <taxon>Arthropoda</taxon>
        <taxon>Hexapoda</taxon>
        <taxon>Insecta</taxon>
        <taxon>Pterygota</taxon>
        <taxon>Neoptera</taxon>
        <taxon>Endopterygota</taxon>
        <taxon>Lepidoptera</taxon>
        <taxon>Glossata</taxon>
        <taxon>Ditrysia</taxon>
        <taxon>Papilionoidea</taxon>
        <taxon>Pieridae</taxon>
        <taxon>Dismorphiinae</taxon>
        <taxon>Leptidea</taxon>
    </lineage>
</organism>
<name>A0A5E4R4Z3_9NEOP</name>
<feature type="transmembrane region" description="Helical" evidence="5">
    <location>
        <begin position="463"/>
        <end position="488"/>
    </location>
</feature>
<feature type="transmembrane region" description="Helical" evidence="5">
    <location>
        <begin position="433"/>
        <end position="451"/>
    </location>
</feature>
<feature type="transmembrane region" description="Helical" evidence="5">
    <location>
        <begin position="646"/>
        <end position="667"/>
    </location>
</feature>
<gene>
    <name evidence="8" type="ORF">LSINAPIS_LOCUS14105</name>
</gene>
<dbReference type="Gene3D" id="1.20.1070.10">
    <property type="entry name" value="Rhodopsin 7-helix transmembrane proteins"/>
    <property type="match status" value="1"/>
</dbReference>
<feature type="domain" description="G-protein coupled receptors family 2 profile 2" evidence="7">
    <location>
        <begin position="397"/>
        <end position="670"/>
    </location>
</feature>
<feature type="transmembrane region" description="Helical" evidence="5">
    <location>
        <begin position="616"/>
        <end position="634"/>
    </location>
</feature>
<dbReference type="GO" id="GO:0016020">
    <property type="term" value="C:membrane"/>
    <property type="evidence" value="ECO:0007669"/>
    <property type="project" value="UniProtKB-SubCell"/>
</dbReference>
<feature type="transmembrane region" description="Helical" evidence="5">
    <location>
        <begin position="563"/>
        <end position="583"/>
    </location>
</feature>
<dbReference type="InterPro" id="IPR052808">
    <property type="entry name" value="GPCR_Mth-like"/>
</dbReference>
<reference evidence="8 9" key="1">
    <citation type="submission" date="2017-07" db="EMBL/GenBank/DDBJ databases">
        <authorList>
            <person name="Talla V."/>
            <person name="Backstrom N."/>
        </authorList>
    </citation>
    <scope>NUCLEOTIDE SEQUENCE [LARGE SCALE GENOMIC DNA]</scope>
</reference>
<dbReference type="PANTHER" id="PTHR46953">
    <property type="entry name" value="G-PROTEIN COUPLED RECEPTOR MTH-LIKE 1-RELATED"/>
    <property type="match status" value="1"/>
</dbReference>
<comment type="subcellular location">
    <subcellularLocation>
        <location evidence="1">Membrane</location>
        <topology evidence="1">Multi-pass membrane protein</topology>
    </subcellularLocation>
</comment>
<feature type="transmembrane region" description="Helical" evidence="5">
    <location>
        <begin position="509"/>
        <end position="530"/>
    </location>
</feature>
<evidence type="ECO:0000256" key="2">
    <source>
        <dbReference type="ARBA" id="ARBA00022692"/>
    </source>
</evidence>
<evidence type="ECO:0000256" key="4">
    <source>
        <dbReference type="ARBA" id="ARBA00023136"/>
    </source>
</evidence>
<accession>A0A5E4R4Z3</accession>
<dbReference type="PANTHER" id="PTHR46953:SF1">
    <property type="entry name" value="G-PROTEIN COUPLED RECEPTOR MTH-LIKE 1-RELATED"/>
    <property type="match status" value="1"/>
</dbReference>
<sequence>MRFFILFYVLFNSTFGDISETNVFDAMVFRKCCSRNQSIIKVTEYDLSLVERYECVDRDYLFESYNISVTPLLVDKRVEVQHGLPADCDDLQMVQTNGPDAELFLWENECYDRLVTETNNGSLKHNIPKTIALSCNKTRDKTNETKSSFKIKQVRKCCPKGQEFDTDHHVCRNSVEEVDEATFLRKFNISGPYIYETEYTLRCKFDEYVVELTEDIFSLQVSNSDLITMNRYNGNVKTLIQGEWCVDQQYDGTQLLAQVCTRNCDDFGAFCVRKCCPPGHHFKLRRCGGLSSVCLRDEDEFVQFNISTYLAPLADEFGDLPDVMGIRYALQCPAGRFALNKSLPQDVHEMTAQGAIKTPLTVTFDYCVEMFDRRDCPTNDVYLSGVLCFQPSEKTKNYRFSFVIITISAVCLGLTLIIYIIFPELRNLHGRNLVCHVSMMLLAYSCLARVQHSAVLNGLLCTVLGYGIYFGFVAAFAWLNVMCFDIWWTFGSVRTVKPLRKSTSERRRFLWYSVYAWSVAVVLSGTMFLLDRYSNNLYLKANIGAGACWFGTIQNTQLDWPHYIFFVLPMGVVTCTNFILWLLTARYCAKVKSEVHRLQAGSVGDRAKKRFRIDRAKYILTGKLWVVMGAGWISELISTLVSEPLWLWNVIDLINELQGVLIFLILVMKPKVLIGEATAEQRWIVFRSDVFHVPLKNHQLR</sequence>
<keyword evidence="2 5" id="KW-0812">Transmembrane</keyword>
<dbReference type="EMBL" id="FZQP02006857">
    <property type="protein sequence ID" value="VVD04328.1"/>
    <property type="molecule type" value="Genomic_DNA"/>
</dbReference>
<dbReference type="Proteomes" id="UP000324832">
    <property type="component" value="Unassembled WGS sequence"/>
</dbReference>
<evidence type="ECO:0000259" key="7">
    <source>
        <dbReference type="PROSITE" id="PS50261"/>
    </source>
</evidence>
<evidence type="ECO:0000256" key="3">
    <source>
        <dbReference type="ARBA" id="ARBA00022989"/>
    </source>
</evidence>
<evidence type="ECO:0000313" key="9">
    <source>
        <dbReference type="Proteomes" id="UP000324832"/>
    </source>
</evidence>
<dbReference type="GO" id="GO:0004888">
    <property type="term" value="F:transmembrane signaling receptor activity"/>
    <property type="evidence" value="ECO:0007669"/>
    <property type="project" value="InterPro"/>
</dbReference>
<evidence type="ECO:0000256" key="6">
    <source>
        <dbReference type="SAM" id="SignalP"/>
    </source>
</evidence>
<feature type="transmembrane region" description="Helical" evidence="5">
    <location>
        <begin position="400"/>
        <end position="421"/>
    </location>
</feature>